<feature type="compositionally biased region" description="Gly residues" evidence="1">
    <location>
        <begin position="51"/>
        <end position="63"/>
    </location>
</feature>
<gene>
    <name evidence="2" type="ORF">COCSUDRAFT_56931</name>
</gene>
<feature type="region of interest" description="Disordered" evidence="1">
    <location>
        <begin position="292"/>
        <end position="472"/>
    </location>
</feature>
<protein>
    <submittedName>
        <fullName evidence="2">Uncharacterized protein</fullName>
    </submittedName>
</protein>
<feature type="compositionally biased region" description="Acidic residues" evidence="1">
    <location>
        <begin position="207"/>
        <end position="216"/>
    </location>
</feature>
<keyword evidence="3" id="KW-1185">Reference proteome</keyword>
<evidence type="ECO:0000256" key="1">
    <source>
        <dbReference type="SAM" id="MobiDB-lite"/>
    </source>
</evidence>
<dbReference type="RefSeq" id="XP_005645553.1">
    <property type="nucleotide sequence ID" value="XM_005645496.1"/>
</dbReference>
<feature type="compositionally biased region" description="Polar residues" evidence="1">
    <location>
        <begin position="224"/>
        <end position="233"/>
    </location>
</feature>
<sequence length="595" mass="61271">MLVETRVPAALAARCEAVAERGGLGPPPPGALADDPPPVAPPATRNAPGAGRAGGRIGGGGGLFSDEDADEPDARWQRKGRSSSRLRGDELDRRIVNNDPERLRRQIMEQRRVVSGRTKAQPHTGKRVREEGEAAEAVQDDAEAVAAAAADAADDVAHAHAQQEPDRELVNETPLNQRRPYGLLSPDSTAGVSSEGALTEATGNGDAADDSADDEPGAAHRTRSVSAVSNPPSTLAACIGGSRRRAANGEATAPRPSGEEATPSAPAPPAQPPQRRGFAAAFDTFVARGICDSPSTSAHAPDTATGAAGMQEVASAAPAGEAATEGSEGDLMSPDSRGDCHRPLGEPASAGGSILGSTGMPEGKTASRRPASKVLASTTRPNLPDCGQPGSILAASAAKPARKSGGVTWADLPSSEGASPRRMEEVDYDSQQEPAAPFAGHTPFRPSRFARTPTTTEGPQACSSASPEGMQQTPMNTEELIESPAEEQAADITMPADVTAPELLTADAGPSQAPSAADHADAPQKRLVLPKHQEQAAALKGFVVERTEGFLLHALEEIHSLLSRCVRDKAQEADRSAVIEAAREAVAAFCDGING</sequence>
<proteinExistence type="predicted"/>
<reference evidence="2 3" key="1">
    <citation type="journal article" date="2012" name="Genome Biol.">
        <title>The genome of the polar eukaryotic microalga coccomyxa subellipsoidea reveals traits of cold adaptation.</title>
        <authorList>
            <person name="Blanc G."/>
            <person name="Agarkova I."/>
            <person name="Grimwood J."/>
            <person name="Kuo A."/>
            <person name="Brueggeman A."/>
            <person name="Dunigan D."/>
            <person name="Gurnon J."/>
            <person name="Ladunga I."/>
            <person name="Lindquist E."/>
            <person name="Lucas S."/>
            <person name="Pangilinan J."/>
            <person name="Proschold T."/>
            <person name="Salamov A."/>
            <person name="Schmutz J."/>
            <person name="Weeks D."/>
            <person name="Yamada T."/>
            <person name="Claverie J.M."/>
            <person name="Grigoriev I."/>
            <person name="Van Etten J."/>
            <person name="Lomsadze A."/>
            <person name="Borodovsky M."/>
        </authorList>
    </citation>
    <scope>NUCLEOTIDE SEQUENCE [LARGE SCALE GENOMIC DNA]</scope>
    <source>
        <strain evidence="2 3">C-169</strain>
    </source>
</reference>
<dbReference type="AlphaFoldDB" id="I0YRJ0"/>
<feature type="compositionally biased region" description="Pro residues" evidence="1">
    <location>
        <begin position="25"/>
        <end position="41"/>
    </location>
</feature>
<feature type="compositionally biased region" description="Low complexity" evidence="1">
    <location>
        <begin position="314"/>
        <end position="326"/>
    </location>
</feature>
<feature type="compositionally biased region" description="Polar residues" evidence="1">
    <location>
        <begin position="452"/>
        <end position="472"/>
    </location>
</feature>
<name>I0YRJ0_COCSC</name>
<feature type="region of interest" description="Disordered" evidence="1">
    <location>
        <begin position="20"/>
        <end position="280"/>
    </location>
</feature>
<evidence type="ECO:0000313" key="3">
    <source>
        <dbReference type="Proteomes" id="UP000007264"/>
    </source>
</evidence>
<feature type="compositionally biased region" description="Basic and acidic residues" evidence="1">
    <location>
        <begin position="86"/>
        <end position="112"/>
    </location>
</feature>
<dbReference type="GeneID" id="17038976"/>
<evidence type="ECO:0000313" key="2">
    <source>
        <dbReference type="EMBL" id="EIE21009.1"/>
    </source>
</evidence>
<accession>I0YRJ0</accession>
<comment type="caution">
    <text evidence="2">The sequence shown here is derived from an EMBL/GenBank/DDBJ whole genome shotgun (WGS) entry which is preliminary data.</text>
</comment>
<feature type="compositionally biased region" description="Basic and acidic residues" evidence="1">
    <location>
        <begin position="155"/>
        <end position="170"/>
    </location>
</feature>
<dbReference type="EMBL" id="AGSI01000013">
    <property type="protein sequence ID" value="EIE21009.1"/>
    <property type="molecule type" value="Genomic_DNA"/>
</dbReference>
<dbReference type="Proteomes" id="UP000007264">
    <property type="component" value="Unassembled WGS sequence"/>
</dbReference>
<organism evidence="2 3">
    <name type="scientific">Coccomyxa subellipsoidea (strain C-169)</name>
    <name type="common">Green microalga</name>
    <dbReference type="NCBI Taxonomy" id="574566"/>
    <lineage>
        <taxon>Eukaryota</taxon>
        <taxon>Viridiplantae</taxon>
        <taxon>Chlorophyta</taxon>
        <taxon>core chlorophytes</taxon>
        <taxon>Trebouxiophyceae</taxon>
        <taxon>Trebouxiophyceae incertae sedis</taxon>
        <taxon>Coccomyxaceae</taxon>
        <taxon>Coccomyxa</taxon>
        <taxon>Coccomyxa subellipsoidea</taxon>
    </lineage>
</organism>
<dbReference type="KEGG" id="csl:COCSUDRAFT_56931"/>